<dbReference type="EMBL" id="PZKE01000003">
    <property type="protein sequence ID" value="PTE15567.1"/>
    <property type="molecule type" value="Genomic_DNA"/>
</dbReference>
<gene>
    <name evidence="11" type="ORF">C5F44_04120</name>
</gene>
<dbReference type="PROSITE" id="PS00211">
    <property type="entry name" value="ABC_TRANSPORTER_1"/>
    <property type="match status" value="1"/>
</dbReference>
<dbReference type="InterPro" id="IPR013563">
    <property type="entry name" value="Oligopep_ABC_C"/>
</dbReference>
<dbReference type="PROSITE" id="PS50893">
    <property type="entry name" value="ABC_TRANSPORTER_2"/>
    <property type="match status" value="1"/>
</dbReference>
<dbReference type="GO" id="GO:0005886">
    <property type="term" value="C:plasma membrane"/>
    <property type="evidence" value="ECO:0007669"/>
    <property type="project" value="UniProtKB-SubCell"/>
</dbReference>
<proteinExistence type="inferred from homology"/>
<keyword evidence="8" id="KW-1278">Translocase</keyword>
<evidence type="ECO:0000313" key="12">
    <source>
        <dbReference type="Proteomes" id="UP000241362"/>
    </source>
</evidence>
<dbReference type="Gene3D" id="3.40.50.300">
    <property type="entry name" value="P-loop containing nucleotide triphosphate hydrolases"/>
    <property type="match status" value="1"/>
</dbReference>
<dbReference type="InterPro" id="IPR003593">
    <property type="entry name" value="AAA+_ATPase"/>
</dbReference>
<accession>A0A2T4JCL4</accession>
<keyword evidence="9" id="KW-0472">Membrane</keyword>
<evidence type="ECO:0000259" key="10">
    <source>
        <dbReference type="PROSITE" id="PS50893"/>
    </source>
</evidence>
<dbReference type="GO" id="GO:0055085">
    <property type="term" value="P:transmembrane transport"/>
    <property type="evidence" value="ECO:0007669"/>
    <property type="project" value="UniProtKB-ARBA"/>
</dbReference>
<dbReference type="PANTHER" id="PTHR43297">
    <property type="entry name" value="OLIGOPEPTIDE TRANSPORT ATP-BINDING PROTEIN APPD"/>
    <property type="match status" value="1"/>
</dbReference>
<dbReference type="GO" id="GO:0015833">
    <property type="term" value="P:peptide transport"/>
    <property type="evidence" value="ECO:0007669"/>
    <property type="project" value="InterPro"/>
</dbReference>
<comment type="similarity">
    <text evidence="2">Belongs to the ABC transporter superfamily.</text>
</comment>
<evidence type="ECO:0000256" key="2">
    <source>
        <dbReference type="ARBA" id="ARBA00005417"/>
    </source>
</evidence>
<dbReference type="GO" id="GO:0005524">
    <property type="term" value="F:ATP binding"/>
    <property type="evidence" value="ECO:0007669"/>
    <property type="project" value="UniProtKB-KW"/>
</dbReference>
<dbReference type="PANTHER" id="PTHR43297:SF14">
    <property type="entry name" value="ATPASE AAA-TYPE CORE DOMAIN-CONTAINING PROTEIN"/>
    <property type="match status" value="1"/>
</dbReference>
<name>A0A2T4JCL4_FUSBL</name>
<keyword evidence="12" id="KW-1185">Reference proteome</keyword>
<keyword evidence="3" id="KW-0813">Transport</keyword>
<dbReference type="InterPro" id="IPR050388">
    <property type="entry name" value="ABC_Ni/Peptide_Import"/>
</dbReference>
<feature type="domain" description="ABC transporter" evidence="10">
    <location>
        <begin position="49"/>
        <end position="293"/>
    </location>
</feature>
<sequence length="365" mass="38869">MRGASSFPSAGGIPPPRGWRSLSLRWPSRFWGMHCATVQEGAAMALLDIRALSVDLPAPGGAIHALRRVDLTVTRGTIHGLIGESGCGKTMTAMALLGLLPRGADIGAERFLFDGMALRDVASSLRGRRIALISQDPAAALNPVLTIRRQIDDVLRAHHDLPRVARDARAVELLAATGLPDPARVLRSYPHQLSGGMQQRVVIAQALATGADLLIADEPTTALDVTIGAQVLALLRRLVQERGLTILMITHDMDVVAEVCDSATVLYAGTSVEDGPMSEVLTRPRHPYTRALLAALPDAGPPGTRLAAIEGRIPPPFEAIAGCAFAPRCAAAQAECRLRPPPERQDGQHRWTCLVERGTDDQAAA</sequence>
<keyword evidence="5" id="KW-0997">Cell inner membrane</keyword>
<protein>
    <submittedName>
        <fullName evidence="11">ABC transporter ATP-binding protein</fullName>
    </submittedName>
</protein>
<comment type="subcellular location">
    <subcellularLocation>
        <location evidence="1">Cell inner membrane</location>
        <topology evidence="1">Peripheral membrane protein</topology>
    </subcellularLocation>
</comment>
<evidence type="ECO:0000256" key="7">
    <source>
        <dbReference type="ARBA" id="ARBA00022840"/>
    </source>
</evidence>
<dbReference type="Pfam" id="PF08352">
    <property type="entry name" value="oligo_HPY"/>
    <property type="match status" value="1"/>
</dbReference>
<keyword evidence="7 11" id="KW-0067">ATP-binding</keyword>
<dbReference type="Proteomes" id="UP000241362">
    <property type="component" value="Unassembled WGS sequence"/>
</dbReference>
<evidence type="ECO:0000256" key="4">
    <source>
        <dbReference type="ARBA" id="ARBA00022475"/>
    </source>
</evidence>
<evidence type="ECO:0000256" key="9">
    <source>
        <dbReference type="ARBA" id="ARBA00023136"/>
    </source>
</evidence>
<comment type="caution">
    <text evidence="11">The sequence shown here is derived from an EMBL/GenBank/DDBJ whole genome shotgun (WGS) entry which is preliminary data.</text>
</comment>
<organism evidence="11 12">
    <name type="scientific">Fuscovulum blasticum DSM 2131</name>
    <dbReference type="NCBI Taxonomy" id="1188250"/>
    <lineage>
        <taxon>Bacteria</taxon>
        <taxon>Pseudomonadati</taxon>
        <taxon>Pseudomonadota</taxon>
        <taxon>Alphaproteobacteria</taxon>
        <taxon>Rhodobacterales</taxon>
        <taxon>Paracoccaceae</taxon>
        <taxon>Pseudogemmobacter</taxon>
    </lineage>
</organism>
<evidence type="ECO:0000256" key="1">
    <source>
        <dbReference type="ARBA" id="ARBA00004417"/>
    </source>
</evidence>
<evidence type="ECO:0000256" key="3">
    <source>
        <dbReference type="ARBA" id="ARBA00022448"/>
    </source>
</evidence>
<evidence type="ECO:0000256" key="8">
    <source>
        <dbReference type="ARBA" id="ARBA00022967"/>
    </source>
</evidence>
<evidence type="ECO:0000256" key="5">
    <source>
        <dbReference type="ARBA" id="ARBA00022519"/>
    </source>
</evidence>
<dbReference type="CDD" id="cd03257">
    <property type="entry name" value="ABC_NikE_OppD_transporters"/>
    <property type="match status" value="1"/>
</dbReference>
<dbReference type="InterPro" id="IPR017871">
    <property type="entry name" value="ABC_transporter-like_CS"/>
</dbReference>
<keyword evidence="6" id="KW-0547">Nucleotide-binding</keyword>
<dbReference type="AlphaFoldDB" id="A0A2T4JCL4"/>
<keyword evidence="4" id="KW-1003">Cell membrane</keyword>
<dbReference type="InterPro" id="IPR003439">
    <property type="entry name" value="ABC_transporter-like_ATP-bd"/>
</dbReference>
<dbReference type="FunFam" id="3.40.50.300:FF:000016">
    <property type="entry name" value="Oligopeptide ABC transporter ATP-binding component"/>
    <property type="match status" value="1"/>
</dbReference>
<dbReference type="NCBIfam" id="TIGR01727">
    <property type="entry name" value="oligo_HPY"/>
    <property type="match status" value="1"/>
</dbReference>
<reference evidence="11 12" key="1">
    <citation type="submission" date="2018-03" db="EMBL/GenBank/DDBJ databases">
        <title>Rhodobacter blasticus.</title>
        <authorList>
            <person name="Meyer T.E."/>
            <person name="Miller S."/>
            <person name="Lodha T."/>
            <person name="Gandham S."/>
            <person name="Chintalapati S."/>
            <person name="Chintalapati V.R."/>
        </authorList>
    </citation>
    <scope>NUCLEOTIDE SEQUENCE [LARGE SCALE GENOMIC DNA]</scope>
    <source>
        <strain evidence="11 12">DSM 2131</strain>
    </source>
</reference>
<dbReference type="Pfam" id="PF00005">
    <property type="entry name" value="ABC_tran"/>
    <property type="match status" value="1"/>
</dbReference>
<evidence type="ECO:0000313" key="11">
    <source>
        <dbReference type="EMBL" id="PTE15567.1"/>
    </source>
</evidence>
<dbReference type="InterPro" id="IPR027417">
    <property type="entry name" value="P-loop_NTPase"/>
</dbReference>
<dbReference type="GO" id="GO:0016887">
    <property type="term" value="F:ATP hydrolysis activity"/>
    <property type="evidence" value="ECO:0007669"/>
    <property type="project" value="InterPro"/>
</dbReference>
<evidence type="ECO:0000256" key="6">
    <source>
        <dbReference type="ARBA" id="ARBA00022741"/>
    </source>
</evidence>
<dbReference type="SUPFAM" id="SSF52540">
    <property type="entry name" value="P-loop containing nucleoside triphosphate hydrolases"/>
    <property type="match status" value="1"/>
</dbReference>
<dbReference type="SMART" id="SM00382">
    <property type="entry name" value="AAA"/>
    <property type="match status" value="1"/>
</dbReference>